<name>A0A0B1S251_OESDE</name>
<organism evidence="1 2">
    <name type="scientific">Oesophagostomum dentatum</name>
    <name type="common">Nodular worm</name>
    <dbReference type="NCBI Taxonomy" id="61180"/>
    <lineage>
        <taxon>Eukaryota</taxon>
        <taxon>Metazoa</taxon>
        <taxon>Ecdysozoa</taxon>
        <taxon>Nematoda</taxon>
        <taxon>Chromadorea</taxon>
        <taxon>Rhabditida</taxon>
        <taxon>Rhabditina</taxon>
        <taxon>Rhabditomorpha</taxon>
        <taxon>Strongyloidea</taxon>
        <taxon>Strongylidae</taxon>
        <taxon>Oesophagostomum</taxon>
    </lineage>
</organism>
<accession>A0A0B1S251</accession>
<dbReference type="Proteomes" id="UP000053660">
    <property type="component" value="Unassembled WGS sequence"/>
</dbReference>
<evidence type="ECO:0000313" key="1">
    <source>
        <dbReference type="EMBL" id="KHJ77961.1"/>
    </source>
</evidence>
<gene>
    <name evidence="1" type="ORF">OESDEN_22419</name>
</gene>
<dbReference type="EMBL" id="KN610247">
    <property type="protein sequence ID" value="KHJ77961.1"/>
    <property type="molecule type" value="Genomic_DNA"/>
</dbReference>
<evidence type="ECO:0000313" key="2">
    <source>
        <dbReference type="Proteomes" id="UP000053660"/>
    </source>
</evidence>
<dbReference type="AlphaFoldDB" id="A0A0B1S251"/>
<keyword evidence="2" id="KW-1185">Reference proteome</keyword>
<reference evidence="1 2" key="1">
    <citation type="submission" date="2014-03" db="EMBL/GenBank/DDBJ databases">
        <title>Draft genome of the hookworm Oesophagostomum dentatum.</title>
        <authorList>
            <person name="Mitreva M."/>
        </authorList>
    </citation>
    <scope>NUCLEOTIDE SEQUENCE [LARGE SCALE GENOMIC DNA]</scope>
    <source>
        <strain evidence="1 2">OD-Hann</strain>
    </source>
</reference>
<sequence>MTRRYATLCYHCFVDYHVFGTTGIYEQRNETFSVTRRTLHLFFEQKKSQSKLDSLGHRSDVVMGRILHFSGDFAEDWSKNP</sequence>
<protein>
    <submittedName>
        <fullName evidence="1">Uncharacterized protein</fullName>
    </submittedName>
</protein>
<proteinExistence type="predicted"/>